<comment type="subunit">
    <text evidence="4">Homotetramer.</text>
</comment>
<dbReference type="CDD" id="cd14792">
    <property type="entry name" value="GH27"/>
    <property type="match status" value="1"/>
</dbReference>
<feature type="signal peptide" evidence="13">
    <location>
        <begin position="1"/>
        <end position="17"/>
    </location>
</feature>
<name>A0A060T7P8_BLAAD</name>
<dbReference type="GO" id="GO:0004557">
    <property type="term" value="F:alpha-galactosidase activity"/>
    <property type="evidence" value="ECO:0007669"/>
    <property type="project" value="UniProtKB-EC"/>
</dbReference>
<dbReference type="SUPFAM" id="SSF51011">
    <property type="entry name" value="Glycosyl hydrolase domain"/>
    <property type="match status" value="1"/>
</dbReference>
<dbReference type="PhylomeDB" id="A0A060T7P8"/>
<keyword evidence="8 12" id="KW-0378">Hydrolase</keyword>
<evidence type="ECO:0000313" key="15">
    <source>
        <dbReference type="EMBL" id="CDP36809.1"/>
    </source>
</evidence>
<dbReference type="EMBL" id="HG937692">
    <property type="protein sequence ID" value="CDP36809.1"/>
    <property type="molecule type" value="Genomic_DNA"/>
</dbReference>
<reference evidence="15" key="2">
    <citation type="submission" date="2014-06" db="EMBL/GenBank/DDBJ databases">
        <title>The complete genome of Blastobotrys (Arxula) adeninivorans LS3 - a yeast of biotechnological interest.</title>
        <authorList>
            <person name="Kunze G."/>
            <person name="Gaillardin C."/>
            <person name="Czernicka M."/>
            <person name="Durrens P."/>
            <person name="Martin T."/>
            <person name="Boer E."/>
            <person name="Gabaldon T."/>
            <person name="Cruz J."/>
            <person name="Talla E."/>
            <person name="Marck C."/>
            <person name="Goffeau A."/>
            <person name="Barbe V."/>
            <person name="Baret P."/>
            <person name="Baronian K."/>
            <person name="Beier S."/>
            <person name="Bleykasten C."/>
            <person name="Bode R."/>
            <person name="Casaregola S."/>
            <person name="Despons L."/>
            <person name="Fairhead C."/>
            <person name="Giersberg M."/>
            <person name="Gierski P."/>
            <person name="Hahnel U."/>
            <person name="Hartmann A."/>
            <person name="Jankowska D."/>
            <person name="Jubin C."/>
            <person name="Jung P."/>
            <person name="Lafontaine I."/>
            <person name="Leh-Louis V."/>
            <person name="Lemaire M."/>
            <person name="Marcet-Houben M."/>
            <person name="Mascher M."/>
            <person name="Morel G."/>
            <person name="Richard G.-F."/>
            <person name="Riechen J."/>
            <person name="Sacerdot C."/>
            <person name="Sarkar A."/>
            <person name="Savel G."/>
            <person name="Schacherer J."/>
            <person name="Sherman D."/>
            <person name="Straub M.-L."/>
            <person name="Stein N."/>
            <person name="Thierry A."/>
            <person name="Trautwein-Schult A."/>
            <person name="Westhof E."/>
            <person name="Worch S."/>
            <person name="Dujon B."/>
            <person name="Souciet J.-L."/>
            <person name="Wincker P."/>
            <person name="Scholz U."/>
            <person name="Neuveglise N."/>
        </authorList>
    </citation>
    <scope>NUCLEOTIDE SEQUENCE</scope>
    <source>
        <strain evidence="15">LS3</strain>
    </source>
</reference>
<evidence type="ECO:0000256" key="2">
    <source>
        <dbReference type="ARBA" id="ARBA00004613"/>
    </source>
</evidence>
<evidence type="ECO:0000256" key="13">
    <source>
        <dbReference type="SAM" id="SignalP"/>
    </source>
</evidence>
<dbReference type="GO" id="GO:0005576">
    <property type="term" value="C:extracellular region"/>
    <property type="evidence" value="ECO:0007669"/>
    <property type="project" value="UniProtKB-SubCell"/>
</dbReference>
<evidence type="ECO:0000256" key="8">
    <source>
        <dbReference type="ARBA" id="ARBA00022801"/>
    </source>
</evidence>
<evidence type="ECO:0000256" key="6">
    <source>
        <dbReference type="ARBA" id="ARBA00022525"/>
    </source>
</evidence>
<keyword evidence="10" id="KW-0325">Glycoprotein</keyword>
<dbReference type="InterPro" id="IPR013780">
    <property type="entry name" value="Glyco_hydro_b"/>
</dbReference>
<keyword evidence="11 12" id="KW-0326">Glycosidase</keyword>
<reference evidence="15" key="1">
    <citation type="submission" date="2014-02" db="EMBL/GenBank/DDBJ databases">
        <authorList>
            <person name="Genoscope - CEA"/>
        </authorList>
    </citation>
    <scope>NUCLEOTIDE SEQUENCE</scope>
    <source>
        <strain evidence="15">LS3</strain>
    </source>
</reference>
<evidence type="ECO:0000259" key="14">
    <source>
        <dbReference type="Pfam" id="PF17801"/>
    </source>
</evidence>
<evidence type="ECO:0000256" key="1">
    <source>
        <dbReference type="ARBA" id="ARBA00001255"/>
    </source>
</evidence>
<evidence type="ECO:0000256" key="10">
    <source>
        <dbReference type="ARBA" id="ARBA00023180"/>
    </source>
</evidence>
<gene>
    <name evidence="15" type="ORF">GNLVRS02_ARAD1B21494g</name>
</gene>
<dbReference type="GO" id="GO:0005995">
    <property type="term" value="P:melibiose catabolic process"/>
    <property type="evidence" value="ECO:0007669"/>
    <property type="project" value="UniProtKB-ARBA"/>
</dbReference>
<keyword evidence="9 12" id="KW-1015">Disulfide bond</keyword>
<dbReference type="AlphaFoldDB" id="A0A060T7P8"/>
<dbReference type="Pfam" id="PF16499">
    <property type="entry name" value="Melibiase_2"/>
    <property type="match status" value="1"/>
</dbReference>
<evidence type="ECO:0000256" key="7">
    <source>
        <dbReference type="ARBA" id="ARBA00022729"/>
    </source>
</evidence>
<dbReference type="SUPFAM" id="SSF51445">
    <property type="entry name" value="(Trans)glycosidases"/>
    <property type="match status" value="1"/>
</dbReference>
<dbReference type="EC" id="3.2.1.22" evidence="5 12"/>
<dbReference type="InterPro" id="IPR041233">
    <property type="entry name" value="Melibiase_C"/>
</dbReference>
<dbReference type="InterPro" id="IPR013785">
    <property type="entry name" value="Aldolase_TIM"/>
</dbReference>
<comment type="similarity">
    <text evidence="3 12">Belongs to the glycosyl hydrolase 27 family.</text>
</comment>
<comment type="catalytic activity">
    <reaction evidence="1 12">
        <text>Hydrolysis of terminal, non-reducing alpha-D-galactose residues in alpha-D-galactosides, including galactose oligosaccharides, galactomannans and galactolipids.</text>
        <dbReference type="EC" id="3.2.1.22"/>
    </reaction>
</comment>
<dbReference type="Gene3D" id="3.20.20.70">
    <property type="entry name" value="Aldolase class I"/>
    <property type="match status" value="1"/>
</dbReference>
<protein>
    <recommendedName>
        <fullName evidence="5 12">Alpha-galactosidase</fullName>
        <ecNumber evidence="5 12">3.2.1.22</ecNumber>
    </recommendedName>
    <alternativeName>
        <fullName evidence="12">Melibiase</fullName>
    </alternativeName>
</protein>
<keyword evidence="6" id="KW-0964">Secreted</keyword>
<dbReference type="InterPro" id="IPR002241">
    <property type="entry name" value="Glyco_hydro_27"/>
</dbReference>
<feature type="chain" id="PRO_5001588049" description="Alpha-galactosidase" evidence="13">
    <location>
        <begin position="18"/>
        <end position="475"/>
    </location>
</feature>
<dbReference type="Gene3D" id="2.60.40.1180">
    <property type="entry name" value="Golgi alpha-mannosidase II"/>
    <property type="match status" value="1"/>
</dbReference>
<dbReference type="InterPro" id="IPR006215">
    <property type="entry name" value="Glyco_hydro_melibiase"/>
</dbReference>
<dbReference type="FunFam" id="3.20.20.70:FF:000202">
    <property type="entry name" value="Alpha-galactosidase"/>
    <property type="match status" value="1"/>
</dbReference>
<dbReference type="PROSITE" id="PS00512">
    <property type="entry name" value="ALPHA_GALACTOSIDASE"/>
    <property type="match status" value="1"/>
</dbReference>
<dbReference type="InterPro" id="IPR000111">
    <property type="entry name" value="Glyco_hydro_27/36_CS"/>
</dbReference>
<organism evidence="15">
    <name type="scientific">Blastobotrys adeninivorans</name>
    <name type="common">Yeast</name>
    <name type="synonym">Arxula adeninivorans</name>
    <dbReference type="NCBI Taxonomy" id="409370"/>
    <lineage>
        <taxon>Eukaryota</taxon>
        <taxon>Fungi</taxon>
        <taxon>Dikarya</taxon>
        <taxon>Ascomycota</taxon>
        <taxon>Saccharomycotina</taxon>
        <taxon>Dipodascomycetes</taxon>
        <taxon>Dipodascales</taxon>
        <taxon>Trichomonascaceae</taxon>
        <taxon>Blastobotrys</taxon>
    </lineage>
</organism>
<evidence type="ECO:0000256" key="9">
    <source>
        <dbReference type="ARBA" id="ARBA00023157"/>
    </source>
</evidence>
<comment type="subcellular location">
    <subcellularLocation>
        <location evidence="2">Secreted</location>
    </subcellularLocation>
</comment>
<dbReference type="PRINTS" id="PR00740">
    <property type="entry name" value="GLHYDRLASE27"/>
</dbReference>
<dbReference type="PANTHER" id="PTHR11452:SF75">
    <property type="entry name" value="ALPHA-GALACTOSIDASE MEL1"/>
    <property type="match status" value="1"/>
</dbReference>
<evidence type="ECO:0000256" key="5">
    <source>
        <dbReference type="ARBA" id="ARBA00012755"/>
    </source>
</evidence>
<sequence>MLQLVLIASALGGTAHAAQGLSYNGLALTPQMGWNNWQAFGCNVDADLMVESSNAIVKLHLKDLGYEYVVMDDCWSNGRDDQGKLRYNETRFPKGIKGVSDHVHSLGLKWGMYSSAGRWTCGGYEGSLDHEKDDAQSFADWGVDYLKYDNCFNEGRSGTPKLSYDRYKAMSDALNATGRPILYSICNWGDDSPWNWASTISNSWRTNGDLYDTYDKPDARCPCDDDEFYCMLPGFMCSMMNTLNKAAHYVSKAQPGGWNDLDILQVGNGGMTDDEYVTEFSMWAALKSPLLMGMDLRKVDPKSYSIYTNPAVIAINQDPAGSSAARIWRYFVDDIDEYGRGEISLWSGALDNGDQVVALVNAGNKEREMNATLSDIFGATSESAKKAWDVYDLWGKRLDDKTASKIIANNGSVDASKYLYNATKTSYAEGIKNNDPMLFGTKVDTVQAQGTLKATVARHGVGFFRLRPNSDKTEL</sequence>
<evidence type="ECO:0000256" key="11">
    <source>
        <dbReference type="ARBA" id="ARBA00023295"/>
    </source>
</evidence>
<proteinExistence type="inferred from homology"/>
<feature type="domain" description="Alpha galactosidase C-terminal" evidence="14">
    <location>
        <begin position="341"/>
        <end position="401"/>
    </location>
</feature>
<evidence type="ECO:0000256" key="12">
    <source>
        <dbReference type="RuleBase" id="RU361168"/>
    </source>
</evidence>
<evidence type="ECO:0000256" key="4">
    <source>
        <dbReference type="ARBA" id="ARBA00011881"/>
    </source>
</evidence>
<dbReference type="PRINTS" id="PR00748">
    <property type="entry name" value="MELIBIASE"/>
</dbReference>
<accession>A0A060T7P8</accession>
<dbReference type="Pfam" id="PF17801">
    <property type="entry name" value="Melibiase_C"/>
    <property type="match status" value="1"/>
</dbReference>
<dbReference type="InterPro" id="IPR017853">
    <property type="entry name" value="GH"/>
</dbReference>
<evidence type="ECO:0000256" key="3">
    <source>
        <dbReference type="ARBA" id="ARBA00009743"/>
    </source>
</evidence>
<dbReference type="PANTHER" id="PTHR11452">
    <property type="entry name" value="ALPHA-GALACTOSIDASE/ALPHA-N-ACETYLGALACTOSAMINIDASE"/>
    <property type="match status" value="1"/>
</dbReference>
<keyword evidence="7 13" id="KW-0732">Signal</keyword>